<evidence type="ECO:0000256" key="1">
    <source>
        <dbReference type="SAM" id="MobiDB-lite"/>
    </source>
</evidence>
<proteinExistence type="predicted"/>
<name>A0A8J4B1M8_9CHLO</name>
<dbReference type="AlphaFoldDB" id="A0A8J4B1M8"/>
<feature type="region of interest" description="Disordered" evidence="1">
    <location>
        <begin position="113"/>
        <end position="151"/>
    </location>
</feature>
<feature type="non-terminal residue" evidence="2">
    <location>
        <position position="1"/>
    </location>
</feature>
<feature type="region of interest" description="Disordered" evidence="1">
    <location>
        <begin position="340"/>
        <end position="384"/>
    </location>
</feature>
<keyword evidence="3" id="KW-1185">Reference proteome</keyword>
<reference evidence="2" key="1">
    <citation type="journal article" date="2021" name="Proc. Natl. Acad. Sci. U.S.A.">
        <title>Three genomes in the algal genus Volvox reveal the fate of a haploid sex-determining region after a transition to homothallism.</title>
        <authorList>
            <person name="Yamamoto K."/>
            <person name="Hamaji T."/>
            <person name="Kawai-Toyooka H."/>
            <person name="Matsuzaki R."/>
            <person name="Takahashi F."/>
            <person name="Nishimura Y."/>
            <person name="Kawachi M."/>
            <person name="Noguchi H."/>
            <person name="Minakuchi Y."/>
            <person name="Umen J.G."/>
            <person name="Toyoda A."/>
            <person name="Nozaki H."/>
        </authorList>
    </citation>
    <scope>NUCLEOTIDE SEQUENCE</scope>
    <source>
        <strain evidence="2">NIES-3780</strain>
    </source>
</reference>
<evidence type="ECO:0000313" key="2">
    <source>
        <dbReference type="EMBL" id="GIL51149.1"/>
    </source>
</evidence>
<organism evidence="2 3">
    <name type="scientific">Volvox africanus</name>
    <dbReference type="NCBI Taxonomy" id="51714"/>
    <lineage>
        <taxon>Eukaryota</taxon>
        <taxon>Viridiplantae</taxon>
        <taxon>Chlorophyta</taxon>
        <taxon>core chlorophytes</taxon>
        <taxon>Chlorophyceae</taxon>
        <taxon>CS clade</taxon>
        <taxon>Chlamydomonadales</taxon>
        <taxon>Volvocaceae</taxon>
        <taxon>Volvox</taxon>
    </lineage>
</organism>
<dbReference type="Proteomes" id="UP000747399">
    <property type="component" value="Unassembled WGS sequence"/>
</dbReference>
<sequence>MEQQDLQVVTSHITIPPTQAIIADLPELRSPGEKAIRISVVVDNDELCQSIVRIKDMRLDVDSEDYLRRFRDWDIVSLTSSKEPKGLVLKLRPPRSCRAFQVPPALDADPDVGYGLSSRAPPGADLVPPSRQGPAHDSMHANSDRQGSSSSAALRGVGIMAGSCPNLGRASRCSHVLALTEPNPDTSDYEDGMVVDGELDGNLKAAVTRALALSTWVNCASVPKIGRPGRRFDASPVDETLSQPMLPVQRHRSNSHALKLILVSPPQRGLQDPPQRPRSQPQLQNVQLQTLQSEEVGVGVARYNKPFTGDGALNLRTMHAGSGRDARIGQILWPDGSNVLAAAPRDGPGPHDSSACRSDTARQDVQQQHLQGASGRSGPELYISRNPVRGLAPYATLEDPPIRRGLQVSPS</sequence>
<feature type="region of interest" description="Disordered" evidence="1">
    <location>
        <begin position="392"/>
        <end position="411"/>
    </location>
</feature>
<gene>
    <name evidence="2" type="ORF">Vafri_7220</name>
</gene>
<evidence type="ECO:0000313" key="3">
    <source>
        <dbReference type="Proteomes" id="UP000747399"/>
    </source>
</evidence>
<accession>A0A8J4B1M8</accession>
<dbReference type="EMBL" id="BNCO01000010">
    <property type="protein sequence ID" value="GIL51149.1"/>
    <property type="molecule type" value="Genomic_DNA"/>
</dbReference>
<comment type="caution">
    <text evidence="2">The sequence shown here is derived from an EMBL/GenBank/DDBJ whole genome shotgun (WGS) entry which is preliminary data.</text>
</comment>
<protein>
    <submittedName>
        <fullName evidence="2">Uncharacterized protein</fullName>
    </submittedName>
</protein>